<keyword evidence="7" id="KW-1185">Reference proteome</keyword>
<evidence type="ECO:0000256" key="1">
    <source>
        <dbReference type="ARBA" id="ARBA00004613"/>
    </source>
</evidence>
<comment type="caution">
    <text evidence="6">The sequence shown here is derived from an EMBL/GenBank/DDBJ whole genome shotgun (WGS) entry which is preliminary data.</text>
</comment>
<protein>
    <recommendedName>
        <fullName evidence="5">C1q domain-containing protein</fullName>
    </recommendedName>
</protein>
<dbReference type="PANTHER" id="PTHR22923">
    <property type="entry name" value="CEREBELLIN-RELATED"/>
    <property type="match status" value="1"/>
</dbReference>
<organism evidence="6 7">
    <name type="scientific">Danionella cerebrum</name>
    <dbReference type="NCBI Taxonomy" id="2873325"/>
    <lineage>
        <taxon>Eukaryota</taxon>
        <taxon>Metazoa</taxon>
        <taxon>Chordata</taxon>
        <taxon>Craniata</taxon>
        <taxon>Vertebrata</taxon>
        <taxon>Euteleostomi</taxon>
        <taxon>Actinopterygii</taxon>
        <taxon>Neopterygii</taxon>
        <taxon>Teleostei</taxon>
        <taxon>Ostariophysi</taxon>
        <taxon>Cypriniformes</taxon>
        <taxon>Danionidae</taxon>
        <taxon>Danioninae</taxon>
        <taxon>Danionella</taxon>
    </lineage>
</organism>
<reference evidence="6" key="2">
    <citation type="submission" date="2019-04" db="EMBL/GenBank/DDBJ databases">
        <authorList>
            <person name="Kadobianskyi M."/>
            <person name="Schulze L."/>
            <person name="Schuelke M."/>
            <person name="Judkewitz B."/>
        </authorList>
    </citation>
    <scope>NUCLEOTIDE SEQUENCE</scope>
    <source>
        <strain evidence="6">Bolton</strain>
        <tissue evidence="6">Whole-body</tissue>
    </source>
</reference>
<dbReference type="InterPro" id="IPR050822">
    <property type="entry name" value="Cerebellin_Synaptic_Org"/>
</dbReference>
<keyword evidence="2" id="KW-0964">Secreted</keyword>
<comment type="subcellular location">
    <subcellularLocation>
        <location evidence="1">Secreted</location>
    </subcellularLocation>
</comment>
<evidence type="ECO:0000256" key="4">
    <source>
        <dbReference type="SAM" id="SignalP"/>
    </source>
</evidence>
<dbReference type="GO" id="GO:0045202">
    <property type="term" value="C:synapse"/>
    <property type="evidence" value="ECO:0007669"/>
    <property type="project" value="TreeGrafter"/>
</dbReference>
<dbReference type="Gene3D" id="2.60.120.40">
    <property type="match status" value="1"/>
</dbReference>
<evidence type="ECO:0000259" key="5">
    <source>
        <dbReference type="PROSITE" id="PS50871"/>
    </source>
</evidence>
<dbReference type="EMBL" id="SRMA01027241">
    <property type="protein sequence ID" value="TRY57339.1"/>
    <property type="molecule type" value="Genomic_DNA"/>
</dbReference>
<evidence type="ECO:0000313" key="7">
    <source>
        <dbReference type="Proteomes" id="UP000316079"/>
    </source>
</evidence>
<dbReference type="SMART" id="SM00110">
    <property type="entry name" value="C1Q"/>
    <property type="match status" value="1"/>
</dbReference>
<dbReference type="SUPFAM" id="SSF49842">
    <property type="entry name" value="TNF-like"/>
    <property type="match status" value="1"/>
</dbReference>
<gene>
    <name evidence="6" type="ORF">DNTS_024935</name>
</gene>
<evidence type="ECO:0000313" key="6">
    <source>
        <dbReference type="EMBL" id="TRY57339.1"/>
    </source>
</evidence>
<dbReference type="Pfam" id="PF00386">
    <property type="entry name" value="C1q"/>
    <property type="match status" value="1"/>
</dbReference>
<feature type="chain" id="PRO_5044617366" description="C1q domain-containing protein" evidence="4">
    <location>
        <begin position="23"/>
        <end position="235"/>
    </location>
</feature>
<evidence type="ECO:0000256" key="3">
    <source>
        <dbReference type="ARBA" id="ARBA00022729"/>
    </source>
</evidence>
<feature type="domain" description="C1q" evidence="5">
    <location>
        <begin position="90"/>
        <end position="235"/>
    </location>
</feature>
<dbReference type="EMBL" id="SRMA01027241">
    <property type="protein sequence ID" value="TRY57340.1"/>
    <property type="molecule type" value="Genomic_DNA"/>
</dbReference>
<dbReference type="PROSITE" id="PS50871">
    <property type="entry name" value="C1Q"/>
    <property type="match status" value="1"/>
</dbReference>
<dbReference type="GO" id="GO:0099558">
    <property type="term" value="P:maintenance of synapse structure"/>
    <property type="evidence" value="ECO:0007669"/>
    <property type="project" value="TreeGrafter"/>
</dbReference>
<proteinExistence type="predicted"/>
<keyword evidence="3 4" id="KW-0732">Signal</keyword>
<dbReference type="GO" id="GO:0005576">
    <property type="term" value="C:extracellular region"/>
    <property type="evidence" value="ECO:0007669"/>
    <property type="project" value="UniProtKB-SubCell"/>
</dbReference>
<dbReference type="PANTHER" id="PTHR22923:SF89">
    <property type="entry name" value="CEREBELLIN 18"/>
    <property type="match status" value="1"/>
</dbReference>
<feature type="signal peptide" evidence="4">
    <location>
        <begin position="1"/>
        <end position="22"/>
    </location>
</feature>
<name>A0A553MVZ5_9TELE</name>
<dbReference type="InterPro" id="IPR008983">
    <property type="entry name" value="Tumour_necrosis_fac-like_dom"/>
</dbReference>
<dbReference type="AlphaFoldDB" id="A0A553MVZ5"/>
<accession>A0A553MVZ5</accession>
<evidence type="ECO:0000256" key="2">
    <source>
        <dbReference type="ARBA" id="ARBA00022525"/>
    </source>
</evidence>
<dbReference type="OrthoDB" id="6154955at2759"/>
<dbReference type="STRING" id="623744.A0A553MVZ5"/>
<sequence>MNSALFSVCLFIVLHLSRHSASISPDLQAAAGSWKGSLPCGGWSCECTYKQPSCCCAADAVDQLEEQTFFRLMSIWSSMVDLQKLVDKNTAGRGVAFTATMSQMSGCFGPFTCDVPIPYANTSLNHGNAYNSALGIFTAPRAGVFSFSLTVYSNKGSESQRLYQRVALVRQGRSEAATWEDNREDAEDSATQTVLFTLAAGEQVYSQLMSGREICGDIWGRNIFSGFLLYPIEGI</sequence>
<dbReference type="InterPro" id="IPR001073">
    <property type="entry name" value="C1q_dom"/>
</dbReference>
<reference evidence="6 7" key="1">
    <citation type="journal article" date="2019" name="Sci. Data">
        <title>Hybrid genome assembly and annotation of Danionella translucida.</title>
        <authorList>
            <person name="Kadobianskyi M."/>
            <person name="Schulze L."/>
            <person name="Schuelke M."/>
            <person name="Judkewitz B."/>
        </authorList>
    </citation>
    <scope>NUCLEOTIDE SEQUENCE [LARGE SCALE GENOMIC DNA]</scope>
    <source>
        <strain evidence="6 7">Bolton</strain>
    </source>
</reference>
<dbReference type="Proteomes" id="UP000316079">
    <property type="component" value="Unassembled WGS sequence"/>
</dbReference>
<dbReference type="PRINTS" id="PR00007">
    <property type="entry name" value="COMPLEMNTC1Q"/>
</dbReference>